<reference evidence="2 3" key="1">
    <citation type="submission" date="2023-08" db="EMBL/GenBank/DDBJ databases">
        <title>Black Yeasts Isolated from many extreme environments.</title>
        <authorList>
            <person name="Coleine C."/>
            <person name="Stajich J.E."/>
            <person name="Selbmann L."/>
        </authorList>
    </citation>
    <scope>NUCLEOTIDE SEQUENCE [LARGE SCALE GENOMIC DNA]</scope>
    <source>
        <strain evidence="2 3">CCFEE 5885</strain>
    </source>
</reference>
<dbReference type="Proteomes" id="UP001345013">
    <property type="component" value="Unassembled WGS sequence"/>
</dbReference>
<sequence length="270" mass="30499">MNLQGPNRYLQRASMGETEAQRIERLSNCRDCNKKLEPTEEHPSSKCRCSSRYCSECLETMFKEALKYGGIWPPVCYYCARPITVENVSDLLSQATKARIPEKEAIRPLFCANPKCTEKGNTFLMDIVELNRRVMVDCQICGTWTCSECRMQSADHTGDRFMCKEDERYAEIKEAHDEYRPTIKESADTVKNEDESVPTAGGGHGRRESLAEVEDAPDTFKKYRTCPSDGDEPDNGSNPSENLGLAFRARSQPPAHSGPSYKEPVPQDYV</sequence>
<protein>
    <recommendedName>
        <fullName evidence="4">RING-type domain-containing protein</fullName>
    </recommendedName>
</protein>
<comment type="caution">
    <text evidence="2">The sequence shown here is derived from an EMBL/GenBank/DDBJ whole genome shotgun (WGS) entry which is preliminary data.</text>
</comment>
<evidence type="ECO:0000313" key="2">
    <source>
        <dbReference type="EMBL" id="KAK5095072.1"/>
    </source>
</evidence>
<evidence type="ECO:0008006" key="4">
    <source>
        <dbReference type="Google" id="ProtNLM"/>
    </source>
</evidence>
<proteinExistence type="predicted"/>
<organism evidence="2 3">
    <name type="scientific">Lithohypha guttulata</name>
    <dbReference type="NCBI Taxonomy" id="1690604"/>
    <lineage>
        <taxon>Eukaryota</taxon>
        <taxon>Fungi</taxon>
        <taxon>Dikarya</taxon>
        <taxon>Ascomycota</taxon>
        <taxon>Pezizomycotina</taxon>
        <taxon>Eurotiomycetes</taxon>
        <taxon>Chaetothyriomycetidae</taxon>
        <taxon>Chaetothyriales</taxon>
        <taxon>Trichomeriaceae</taxon>
        <taxon>Lithohypha</taxon>
    </lineage>
</organism>
<name>A0ABR0KGJ3_9EURO</name>
<evidence type="ECO:0000256" key="1">
    <source>
        <dbReference type="SAM" id="MobiDB-lite"/>
    </source>
</evidence>
<evidence type="ECO:0000313" key="3">
    <source>
        <dbReference type="Proteomes" id="UP001345013"/>
    </source>
</evidence>
<accession>A0ABR0KGJ3</accession>
<feature type="compositionally biased region" description="Basic and acidic residues" evidence="1">
    <location>
        <begin position="174"/>
        <end position="194"/>
    </location>
</feature>
<gene>
    <name evidence="2" type="ORF">LTR24_003289</name>
</gene>
<feature type="region of interest" description="Disordered" evidence="1">
    <location>
        <begin position="174"/>
        <end position="270"/>
    </location>
</feature>
<keyword evidence="3" id="KW-1185">Reference proteome</keyword>
<dbReference type="EMBL" id="JAVRRG010000030">
    <property type="protein sequence ID" value="KAK5095072.1"/>
    <property type="molecule type" value="Genomic_DNA"/>
</dbReference>